<reference evidence="2" key="1">
    <citation type="submission" date="2023-03" db="EMBL/GenBank/DDBJ databases">
        <title>Massive genome expansion in bonnet fungi (Mycena s.s.) driven by repeated elements and novel gene families across ecological guilds.</title>
        <authorList>
            <consortium name="Lawrence Berkeley National Laboratory"/>
            <person name="Harder C.B."/>
            <person name="Miyauchi S."/>
            <person name="Viragh M."/>
            <person name="Kuo A."/>
            <person name="Thoen E."/>
            <person name="Andreopoulos B."/>
            <person name="Lu D."/>
            <person name="Skrede I."/>
            <person name="Drula E."/>
            <person name="Henrissat B."/>
            <person name="Morin E."/>
            <person name="Kohler A."/>
            <person name="Barry K."/>
            <person name="LaButti K."/>
            <person name="Morin E."/>
            <person name="Salamov A."/>
            <person name="Lipzen A."/>
            <person name="Mereny Z."/>
            <person name="Hegedus B."/>
            <person name="Baldrian P."/>
            <person name="Stursova M."/>
            <person name="Weitz H."/>
            <person name="Taylor A."/>
            <person name="Grigoriev I.V."/>
            <person name="Nagy L.G."/>
            <person name="Martin F."/>
            <person name="Kauserud H."/>
        </authorList>
    </citation>
    <scope>NUCLEOTIDE SEQUENCE</scope>
    <source>
        <strain evidence="2">CBHHK182m</strain>
    </source>
</reference>
<protein>
    <submittedName>
        <fullName evidence="2">Uncharacterized protein</fullName>
    </submittedName>
</protein>
<feature type="region of interest" description="Disordered" evidence="1">
    <location>
        <begin position="189"/>
        <end position="251"/>
    </location>
</feature>
<dbReference type="AlphaFoldDB" id="A0AAD7GZ05"/>
<sequence length="356" mass="39914">MLDCQTEGGERSGAEVLEMAATPIIERRRLAQCAQLQSFRVVAETSPFSYPEELLLPFRQLKAAGMDIYIGTYRDASSSPWNCKGLGGLAEADCTTTAFASESPLTRNLPVYSTTQHHHCKREPDLEPEQNHRATTPGITTTRAWRANLSSSRDSRESLAPANLCINRARLEKVGVSGALRGRARQDPVIRHLAGGSRVPYIRRPSSRSRSPHLHPHPQQPPHAQAQQLYPNPAPQPHAQPPPHLAPHPQQYPGPNLRVPYLWALYNPWPPLPPPQRLDHDARYPAPPFPFSFPFPYPYPSPPLPFPALSPIRALPPYRARLIHYRLAIAQGLNTLKLGYPYWEVRVIPGPLGYYR</sequence>
<keyword evidence="3" id="KW-1185">Reference proteome</keyword>
<gene>
    <name evidence="2" type="ORF">B0H16DRAFT_1746252</name>
</gene>
<name>A0AAD7GZ05_9AGAR</name>
<feature type="compositionally biased region" description="Polar residues" evidence="1">
    <location>
        <begin position="133"/>
        <end position="152"/>
    </location>
</feature>
<dbReference type="Proteomes" id="UP001215598">
    <property type="component" value="Unassembled WGS sequence"/>
</dbReference>
<proteinExistence type="predicted"/>
<accession>A0AAD7GZ05</accession>
<feature type="region of interest" description="Disordered" evidence="1">
    <location>
        <begin position="123"/>
        <end position="158"/>
    </location>
</feature>
<dbReference type="EMBL" id="JARKIB010000433">
    <property type="protein sequence ID" value="KAJ7708531.1"/>
    <property type="molecule type" value="Genomic_DNA"/>
</dbReference>
<evidence type="ECO:0000256" key="1">
    <source>
        <dbReference type="SAM" id="MobiDB-lite"/>
    </source>
</evidence>
<evidence type="ECO:0000313" key="3">
    <source>
        <dbReference type="Proteomes" id="UP001215598"/>
    </source>
</evidence>
<feature type="compositionally biased region" description="Basic residues" evidence="1">
    <location>
        <begin position="205"/>
        <end position="216"/>
    </location>
</feature>
<organism evidence="2 3">
    <name type="scientific">Mycena metata</name>
    <dbReference type="NCBI Taxonomy" id="1033252"/>
    <lineage>
        <taxon>Eukaryota</taxon>
        <taxon>Fungi</taxon>
        <taxon>Dikarya</taxon>
        <taxon>Basidiomycota</taxon>
        <taxon>Agaricomycotina</taxon>
        <taxon>Agaricomycetes</taxon>
        <taxon>Agaricomycetidae</taxon>
        <taxon>Agaricales</taxon>
        <taxon>Marasmiineae</taxon>
        <taxon>Mycenaceae</taxon>
        <taxon>Mycena</taxon>
    </lineage>
</organism>
<comment type="caution">
    <text evidence="2">The sequence shown here is derived from an EMBL/GenBank/DDBJ whole genome shotgun (WGS) entry which is preliminary data.</text>
</comment>
<feature type="compositionally biased region" description="Low complexity" evidence="1">
    <location>
        <begin position="222"/>
        <end position="231"/>
    </location>
</feature>
<feature type="compositionally biased region" description="Basic and acidic residues" evidence="1">
    <location>
        <begin position="123"/>
        <end position="132"/>
    </location>
</feature>
<evidence type="ECO:0000313" key="2">
    <source>
        <dbReference type="EMBL" id="KAJ7708531.1"/>
    </source>
</evidence>
<feature type="compositionally biased region" description="Pro residues" evidence="1">
    <location>
        <begin position="232"/>
        <end position="251"/>
    </location>
</feature>